<feature type="transmembrane region" description="Helical" evidence="1">
    <location>
        <begin position="107"/>
        <end position="126"/>
    </location>
</feature>
<sequence length="216" mass="24286">MLSKVDNLPFVNENNAFYLLLAMHVAGVVGMSIDASRELFQMLTPFNLVATAAILLHFEKIKSGQYFLFILLTIIIGFFVEVAGVHSGVIFGEYSYGPTLGFKLWDVPLAIGINWVIMIYCTGLFARSVAHSKVPTILVGAVLMTAIDILIEPVAVKLDFWTWEGNHIPLRNYLGWFITSIILHTLFYYLMPKSNNSLAPRLLYILIGFFMALNFI</sequence>
<evidence type="ECO:0000313" key="2">
    <source>
        <dbReference type="EMBL" id="KYG77576.1"/>
    </source>
</evidence>
<dbReference type="Proteomes" id="UP000075606">
    <property type="component" value="Unassembled WGS sequence"/>
</dbReference>
<evidence type="ECO:0000313" key="3">
    <source>
        <dbReference type="Proteomes" id="UP000075606"/>
    </source>
</evidence>
<dbReference type="PANTHER" id="PTHR39419">
    <property type="entry name" value="SLL0814 PROTEIN"/>
    <property type="match status" value="1"/>
</dbReference>
<feature type="transmembrane region" description="Helical" evidence="1">
    <location>
        <begin position="66"/>
        <end position="87"/>
    </location>
</feature>
<gene>
    <name evidence="2" type="ORF">AWW68_02045</name>
</gene>
<keyword evidence="1" id="KW-1133">Transmembrane helix</keyword>
<accession>A0A150XFX0</accession>
<comment type="caution">
    <text evidence="2">The sequence shown here is derived from an EMBL/GenBank/DDBJ whole genome shotgun (WGS) entry which is preliminary data.</text>
</comment>
<keyword evidence="1" id="KW-0472">Membrane</keyword>
<feature type="transmembrane region" description="Helical" evidence="1">
    <location>
        <begin position="198"/>
        <end position="215"/>
    </location>
</feature>
<evidence type="ECO:0008006" key="4">
    <source>
        <dbReference type="Google" id="ProtNLM"/>
    </source>
</evidence>
<keyword evidence="3" id="KW-1185">Reference proteome</keyword>
<dbReference type="Pfam" id="PF04240">
    <property type="entry name" value="Caroten_synth"/>
    <property type="match status" value="1"/>
</dbReference>
<dbReference type="EMBL" id="LRPC01000001">
    <property type="protein sequence ID" value="KYG77576.1"/>
    <property type="molecule type" value="Genomic_DNA"/>
</dbReference>
<dbReference type="STRING" id="333140.AWW68_02045"/>
<evidence type="ECO:0000256" key="1">
    <source>
        <dbReference type="SAM" id="Phobius"/>
    </source>
</evidence>
<dbReference type="PANTHER" id="PTHR39419:SF1">
    <property type="entry name" value="SLL0814 PROTEIN"/>
    <property type="match status" value="1"/>
</dbReference>
<dbReference type="InterPro" id="IPR007354">
    <property type="entry name" value="CruF-like"/>
</dbReference>
<feature type="transmembrane region" description="Helical" evidence="1">
    <location>
        <begin position="173"/>
        <end position="191"/>
    </location>
</feature>
<dbReference type="OrthoDB" id="9811293at2"/>
<dbReference type="AlphaFoldDB" id="A0A150XFX0"/>
<keyword evidence="1" id="KW-0812">Transmembrane</keyword>
<organism evidence="2 3">
    <name type="scientific">Roseivirga spongicola</name>
    <dbReference type="NCBI Taxonomy" id="333140"/>
    <lineage>
        <taxon>Bacteria</taxon>
        <taxon>Pseudomonadati</taxon>
        <taxon>Bacteroidota</taxon>
        <taxon>Cytophagia</taxon>
        <taxon>Cytophagales</taxon>
        <taxon>Roseivirgaceae</taxon>
        <taxon>Roseivirga</taxon>
    </lineage>
</organism>
<proteinExistence type="predicted"/>
<reference evidence="2 3" key="1">
    <citation type="submission" date="2016-01" db="EMBL/GenBank/DDBJ databases">
        <title>Genome sequencing of Roseivirga spongicola UST030701-084.</title>
        <authorList>
            <person name="Selvaratnam C."/>
            <person name="Thevarajoo S."/>
            <person name="Goh K.M."/>
            <person name="Ee R."/>
            <person name="Chan K.-G."/>
            <person name="Chong C.S."/>
        </authorList>
    </citation>
    <scope>NUCLEOTIDE SEQUENCE [LARGE SCALE GENOMIC DNA]</scope>
    <source>
        <strain evidence="2 3">UST030701-084</strain>
    </source>
</reference>
<protein>
    <recommendedName>
        <fullName evidence="4">Carotene biosynthesis protein</fullName>
    </recommendedName>
</protein>
<dbReference type="RefSeq" id="WP_068216065.1">
    <property type="nucleotide sequence ID" value="NZ_CP139724.1"/>
</dbReference>
<name>A0A150XFX0_9BACT</name>
<feature type="transmembrane region" description="Helical" evidence="1">
    <location>
        <begin position="138"/>
        <end position="161"/>
    </location>
</feature>
<feature type="transmembrane region" description="Helical" evidence="1">
    <location>
        <begin position="16"/>
        <end position="33"/>
    </location>
</feature>